<dbReference type="InterPro" id="IPR029016">
    <property type="entry name" value="GAF-like_dom_sf"/>
</dbReference>
<dbReference type="PROSITE" id="PS51078">
    <property type="entry name" value="ICLR_ED"/>
    <property type="match status" value="1"/>
</dbReference>
<protein>
    <submittedName>
        <fullName evidence="6">IclR family transcriptional regulator</fullName>
    </submittedName>
</protein>
<dbReference type="Proteomes" id="UP001501442">
    <property type="component" value="Unassembled WGS sequence"/>
</dbReference>
<dbReference type="InterPro" id="IPR036388">
    <property type="entry name" value="WH-like_DNA-bd_sf"/>
</dbReference>
<dbReference type="Pfam" id="PF01614">
    <property type="entry name" value="IclR_C"/>
    <property type="match status" value="1"/>
</dbReference>
<evidence type="ECO:0000259" key="4">
    <source>
        <dbReference type="PROSITE" id="PS51077"/>
    </source>
</evidence>
<gene>
    <name evidence="6" type="ORF">GCM10023196_096830</name>
</gene>
<dbReference type="Pfam" id="PF09339">
    <property type="entry name" value="HTH_IclR"/>
    <property type="match status" value="1"/>
</dbReference>
<dbReference type="InterPro" id="IPR014757">
    <property type="entry name" value="Tscrpt_reg_IclR_C"/>
</dbReference>
<keyword evidence="2" id="KW-0238">DNA-binding</keyword>
<dbReference type="Gene3D" id="1.10.10.10">
    <property type="entry name" value="Winged helix-like DNA-binding domain superfamily/Winged helix DNA-binding domain"/>
    <property type="match status" value="1"/>
</dbReference>
<dbReference type="InterPro" id="IPR050707">
    <property type="entry name" value="HTH_MetabolicPath_Reg"/>
</dbReference>
<dbReference type="SUPFAM" id="SSF55781">
    <property type="entry name" value="GAF domain-like"/>
    <property type="match status" value="1"/>
</dbReference>
<reference evidence="7" key="1">
    <citation type="journal article" date="2019" name="Int. J. Syst. Evol. Microbiol.">
        <title>The Global Catalogue of Microorganisms (GCM) 10K type strain sequencing project: providing services to taxonomists for standard genome sequencing and annotation.</title>
        <authorList>
            <consortium name="The Broad Institute Genomics Platform"/>
            <consortium name="The Broad Institute Genome Sequencing Center for Infectious Disease"/>
            <person name="Wu L."/>
            <person name="Ma J."/>
        </authorList>
    </citation>
    <scope>NUCLEOTIDE SEQUENCE [LARGE SCALE GENOMIC DNA]</scope>
    <source>
        <strain evidence="7">JCM 17939</strain>
    </source>
</reference>
<evidence type="ECO:0000259" key="5">
    <source>
        <dbReference type="PROSITE" id="PS51078"/>
    </source>
</evidence>
<dbReference type="InterPro" id="IPR036390">
    <property type="entry name" value="WH_DNA-bd_sf"/>
</dbReference>
<dbReference type="RefSeq" id="WP_345442051.1">
    <property type="nucleotide sequence ID" value="NZ_BAABHK010000023.1"/>
</dbReference>
<evidence type="ECO:0000313" key="7">
    <source>
        <dbReference type="Proteomes" id="UP001501442"/>
    </source>
</evidence>
<dbReference type="PANTHER" id="PTHR30136">
    <property type="entry name" value="HELIX-TURN-HELIX TRANSCRIPTIONAL REGULATOR, ICLR FAMILY"/>
    <property type="match status" value="1"/>
</dbReference>
<proteinExistence type="predicted"/>
<sequence>MATQTGGGSIDKALTVLEALAEHSRVTDIAAGTGLPKSTVHRILQSLVGWGFARTDGNGGYLPGPRILTLAGKVMSRFDPAQHADSALQTLRDRTGFTVHFAIRSGDEAVYVRKLEGLRPYQMGSRVGMSLPLHSTSIGKAILARLSDQEVAAITARTGLAPRTQHTIADVDALIAHLREVRRCGYAVDDEENERGIRCVGAPVFDHTGVVMGGISISGLAFEVDLGNDTLMAEVVTAARDVSLAMGAPPDRVPAPAPA</sequence>
<accession>A0ABP8UU25</accession>
<organism evidence="6 7">
    <name type="scientific">Actinoallomurus vinaceus</name>
    <dbReference type="NCBI Taxonomy" id="1080074"/>
    <lineage>
        <taxon>Bacteria</taxon>
        <taxon>Bacillati</taxon>
        <taxon>Actinomycetota</taxon>
        <taxon>Actinomycetes</taxon>
        <taxon>Streptosporangiales</taxon>
        <taxon>Thermomonosporaceae</taxon>
        <taxon>Actinoallomurus</taxon>
    </lineage>
</organism>
<evidence type="ECO:0000256" key="1">
    <source>
        <dbReference type="ARBA" id="ARBA00023015"/>
    </source>
</evidence>
<evidence type="ECO:0000313" key="6">
    <source>
        <dbReference type="EMBL" id="GAA4638567.1"/>
    </source>
</evidence>
<dbReference type="SUPFAM" id="SSF46785">
    <property type="entry name" value="Winged helix' DNA-binding domain"/>
    <property type="match status" value="1"/>
</dbReference>
<dbReference type="EMBL" id="BAABHK010000023">
    <property type="protein sequence ID" value="GAA4638567.1"/>
    <property type="molecule type" value="Genomic_DNA"/>
</dbReference>
<keyword evidence="7" id="KW-1185">Reference proteome</keyword>
<dbReference type="InterPro" id="IPR005471">
    <property type="entry name" value="Tscrpt_reg_IclR_N"/>
</dbReference>
<dbReference type="CDD" id="cd00090">
    <property type="entry name" value="HTH_ARSR"/>
    <property type="match status" value="1"/>
</dbReference>
<feature type="domain" description="IclR-ED" evidence="5">
    <location>
        <begin position="66"/>
        <end position="248"/>
    </location>
</feature>
<name>A0ABP8UU25_9ACTN</name>
<comment type="caution">
    <text evidence="6">The sequence shown here is derived from an EMBL/GenBank/DDBJ whole genome shotgun (WGS) entry which is preliminary data.</text>
</comment>
<dbReference type="InterPro" id="IPR011991">
    <property type="entry name" value="ArsR-like_HTH"/>
</dbReference>
<evidence type="ECO:0000256" key="3">
    <source>
        <dbReference type="ARBA" id="ARBA00023163"/>
    </source>
</evidence>
<feature type="domain" description="HTH iclR-type" evidence="4">
    <location>
        <begin position="7"/>
        <end position="65"/>
    </location>
</feature>
<dbReference type="PANTHER" id="PTHR30136:SF24">
    <property type="entry name" value="HTH-TYPE TRANSCRIPTIONAL REPRESSOR ALLR"/>
    <property type="match status" value="1"/>
</dbReference>
<keyword evidence="1" id="KW-0805">Transcription regulation</keyword>
<dbReference type="PROSITE" id="PS51077">
    <property type="entry name" value="HTH_ICLR"/>
    <property type="match status" value="1"/>
</dbReference>
<keyword evidence="3" id="KW-0804">Transcription</keyword>
<evidence type="ECO:0000256" key="2">
    <source>
        <dbReference type="ARBA" id="ARBA00023125"/>
    </source>
</evidence>
<dbReference type="SMART" id="SM00346">
    <property type="entry name" value="HTH_ICLR"/>
    <property type="match status" value="1"/>
</dbReference>
<dbReference type="Gene3D" id="3.30.450.40">
    <property type="match status" value="1"/>
</dbReference>